<evidence type="ECO:0000256" key="6">
    <source>
        <dbReference type="ARBA" id="ARBA00023015"/>
    </source>
</evidence>
<dbReference type="GO" id="GO:0001164">
    <property type="term" value="F:RNA polymerase I core promoter sequence-specific DNA binding"/>
    <property type="evidence" value="ECO:0007669"/>
    <property type="project" value="InterPro"/>
</dbReference>
<feature type="domain" description="Rrn7/TAF1B N-terminal cyclin" evidence="11">
    <location>
        <begin position="86"/>
        <end position="211"/>
    </location>
</feature>
<evidence type="ECO:0000259" key="11">
    <source>
        <dbReference type="Pfam" id="PF20644"/>
    </source>
</evidence>
<sequence>MASHWRKSEVCGVDNCRSRLYTLDENDGYQYCENGHRRGNALVIGEDEDQFNPHAKRLRKKSSGETEKVYQYFKGREAFDLYLQCYQLILRHQIWFMVHSKCLPAELENVIFDLWALRISTLKDRIDDTSGDESQSQMFSSASEGEIDDGGEAPRLGRRGRRVNDTPKLIDTLALCYLGTLTLRLPVTPGDLHEWVTDGDMAYTRAIKYIPVPMKERLPSAYHSSLDPNSILKLEHLHAAVLDLIVAYQRDYSAEFPALNHPLLLYRYMKRLALPLEVYPAVTRLARLLDYAFTYPLELAKKRARIIDIPGAQLISLVVVSVKLFYPFDDVRRYPSTATEPAVAVIDWDAWKDATTKFRRALEVPDKMKPKELMAVKEKDVFSMSDSQMDQYLDWYQRTWTDESVREQDKDSDFRTALFREFPVGPDDEQKSTNAIVIDEETIREAETERLRAVHSTLKVRAVVTEEEAQEQGNIKRPGSLYKYYRKESDLPDNARVFYEEAAKISGLSMKMLIKAVFLTEMKIQRRGDMQRKEKRQREEL</sequence>
<evidence type="ECO:0000259" key="12">
    <source>
        <dbReference type="Pfam" id="PF20645"/>
    </source>
</evidence>
<dbReference type="AlphaFoldDB" id="A0A8E2JQG9"/>
<evidence type="ECO:0000313" key="14">
    <source>
        <dbReference type="Proteomes" id="UP000250140"/>
    </source>
</evidence>
<keyword evidence="7" id="KW-0238">DNA-binding</keyword>
<evidence type="ECO:0000256" key="2">
    <source>
        <dbReference type="ARBA" id="ARBA00006899"/>
    </source>
</evidence>
<dbReference type="EMBL" id="KV750190">
    <property type="protein sequence ID" value="OCL05870.1"/>
    <property type="molecule type" value="Genomic_DNA"/>
</dbReference>
<keyword evidence="8" id="KW-0804">Transcription</keyword>
<protein>
    <recommendedName>
        <fullName evidence="15">RRN7-type domain-containing protein</fullName>
    </recommendedName>
</protein>
<feature type="region of interest" description="Disordered" evidence="10">
    <location>
        <begin position="126"/>
        <end position="161"/>
    </location>
</feature>
<keyword evidence="3" id="KW-0479">Metal-binding</keyword>
<evidence type="ECO:0000256" key="5">
    <source>
        <dbReference type="ARBA" id="ARBA00022833"/>
    </source>
</evidence>
<dbReference type="Pfam" id="PF20645">
    <property type="entry name" value="Rrn7_cyclin_C"/>
    <property type="match status" value="1"/>
</dbReference>
<evidence type="ECO:0008006" key="15">
    <source>
        <dbReference type="Google" id="ProtNLM"/>
    </source>
</evidence>
<name>A0A8E2JQG9_9PEZI</name>
<keyword evidence="14" id="KW-1185">Reference proteome</keyword>
<dbReference type="PANTHER" id="PTHR31576:SF2">
    <property type="entry name" value="TATA BOX-BINDING PROTEIN-ASSOCIATED FACTOR RNA POLYMERASE I SUBUNIT B"/>
    <property type="match status" value="1"/>
</dbReference>
<dbReference type="InterPro" id="IPR048538">
    <property type="entry name" value="Rrn7_cyclin_C"/>
</dbReference>
<dbReference type="InterPro" id="IPR033599">
    <property type="entry name" value="TAF1B/Rrn7"/>
</dbReference>
<evidence type="ECO:0000256" key="10">
    <source>
        <dbReference type="SAM" id="MobiDB-lite"/>
    </source>
</evidence>
<evidence type="ECO:0000313" key="13">
    <source>
        <dbReference type="EMBL" id="OCL05870.1"/>
    </source>
</evidence>
<dbReference type="GO" id="GO:0070860">
    <property type="term" value="C:RNA polymerase I core factor complex"/>
    <property type="evidence" value="ECO:0007669"/>
    <property type="project" value="InterPro"/>
</dbReference>
<evidence type="ECO:0000256" key="7">
    <source>
        <dbReference type="ARBA" id="ARBA00023125"/>
    </source>
</evidence>
<dbReference type="OrthoDB" id="428577at2759"/>
<evidence type="ECO:0000256" key="9">
    <source>
        <dbReference type="ARBA" id="ARBA00023242"/>
    </source>
</evidence>
<comment type="subcellular location">
    <subcellularLocation>
        <location evidence="1">Nucleus</location>
        <location evidence="1">Nucleolus</location>
    </subcellularLocation>
</comment>
<accession>A0A8E2JQG9</accession>
<evidence type="ECO:0000256" key="1">
    <source>
        <dbReference type="ARBA" id="ARBA00004604"/>
    </source>
</evidence>
<evidence type="ECO:0000256" key="3">
    <source>
        <dbReference type="ARBA" id="ARBA00022723"/>
    </source>
</evidence>
<gene>
    <name evidence="13" type="ORF">AOQ84DRAFT_432871</name>
</gene>
<reference evidence="13 14" key="1">
    <citation type="journal article" date="2016" name="Nat. Commun.">
        <title>Ectomycorrhizal ecology is imprinted in the genome of the dominant symbiotic fungus Cenococcum geophilum.</title>
        <authorList>
            <consortium name="DOE Joint Genome Institute"/>
            <person name="Peter M."/>
            <person name="Kohler A."/>
            <person name="Ohm R.A."/>
            <person name="Kuo A."/>
            <person name="Krutzmann J."/>
            <person name="Morin E."/>
            <person name="Arend M."/>
            <person name="Barry K.W."/>
            <person name="Binder M."/>
            <person name="Choi C."/>
            <person name="Clum A."/>
            <person name="Copeland A."/>
            <person name="Grisel N."/>
            <person name="Haridas S."/>
            <person name="Kipfer T."/>
            <person name="LaButti K."/>
            <person name="Lindquist E."/>
            <person name="Lipzen A."/>
            <person name="Maire R."/>
            <person name="Meier B."/>
            <person name="Mihaltcheva S."/>
            <person name="Molinier V."/>
            <person name="Murat C."/>
            <person name="Poggeler S."/>
            <person name="Quandt C.A."/>
            <person name="Sperisen C."/>
            <person name="Tritt A."/>
            <person name="Tisserant E."/>
            <person name="Crous P.W."/>
            <person name="Henrissat B."/>
            <person name="Nehls U."/>
            <person name="Egli S."/>
            <person name="Spatafora J.W."/>
            <person name="Grigoriev I.V."/>
            <person name="Martin F.M."/>
        </authorList>
    </citation>
    <scope>NUCLEOTIDE SEQUENCE [LARGE SCALE GENOMIC DNA]</scope>
    <source>
        <strain evidence="13 14">CBS 207.34</strain>
    </source>
</reference>
<feature type="domain" description="Rrn7/TAF1B C-terminal cyclin" evidence="12">
    <location>
        <begin position="233"/>
        <end position="400"/>
    </location>
</feature>
<dbReference type="GO" id="GO:0042790">
    <property type="term" value="P:nucleolar large rRNA transcription by RNA polymerase I"/>
    <property type="evidence" value="ECO:0007669"/>
    <property type="project" value="TreeGrafter"/>
</dbReference>
<comment type="similarity">
    <text evidence="2">Belongs to the RRN7/TAF1B family.</text>
</comment>
<organism evidence="13 14">
    <name type="scientific">Glonium stellatum</name>
    <dbReference type="NCBI Taxonomy" id="574774"/>
    <lineage>
        <taxon>Eukaryota</taxon>
        <taxon>Fungi</taxon>
        <taxon>Dikarya</taxon>
        <taxon>Ascomycota</taxon>
        <taxon>Pezizomycotina</taxon>
        <taxon>Dothideomycetes</taxon>
        <taxon>Pleosporomycetidae</taxon>
        <taxon>Gloniales</taxon>
        <taxon>Gloniaceae</taxon>
        <taxon>Glonium</taxon>
    </lineage>
</organism>
<dbReference type="InterPro" id="IPR048540">
    <property type="entry name" value="Rrn7_cyclin_N"/>
</dbReference>
<keyword evidence="4" id="KW-0863">Zinc-finger</keyword>
<keyword evidence="9" id="KW-0539">Nucleus</keyword>
<evidence type="ECO:0000256" key="8">
    <source>
        <dbReference type="ARBA" id="ARBA00023163"/>
    </source>
</evidence>
<dbReference type="Pfam" id="PF20644">
    <property type="entry name" value="Rrn7_cyclin_N"/>
    <property type="match status" value="1"/>
</dbReference>
<feature type="compositionally biased region" description="Polar residues" evidence="10">
    <location>
        <begin position="132"/>
        <end position="143"/>
    </location>
</feature>
<proteinExistence type="inferred from homology"/>
<keyword evidence="6" id="KW-0805">Transcription regulation</keyword>
<dbReference type="Proteomes" id="UP000250140">
    <property type="component" value="Unassembled WGS sequence"/>
</dbReference>
<evidence type="ECO:0000256" key="4">
    <source>
        <dbReference type="ARBA" id="ARBA00022771"/>
    </source>
</evidence>
<keyword evidence="5" id="KW-0862">Zinc</keyword>
<dbReference type="GO" id="GO:0008270">
    <property type="term" value="F:zinc ion binding"/>
    <property type="evidence" value="ECO:0007669"/>
    <property type="project" value="UniProtKB-KW"/>
</dbReference>
<dbReference type="PANTHER" id="PTHR31576">
    <property type="entry name" value="TATA BOX-BINDING PROTEIN-ASSOCIATED FACTOR RNA POLYMERASE I SUBUNIT B"/>
    <property type="match status" value="1"/>
</dbReference>